<evidence type="ECO:0000256" key="1">
    <source>
        <dbReference type="SAM" id="MobiDB-lite"/>
    </source>
</evidence>
<feature type="region of interest" description="Disordered" evidence="1">
    <location>
        <begin position="1"/>
        <end position="102"/>
    </location>
</feature>
<reference evidence="2 3" key="1">
    <citation type="submission" date="2019-01" db="EMBL/GenBank/DDBJ databases">
        <title>Draft Genome and Complete Hox-Cluster Characterization of the Sterlet Sturgeon (Acipenser ruthenus).</title>
        <authorList>
            <person name="Wei Q."/>
        </authorList>
    </citation>
    <scope>NUCLEOTIDE SEQUENCE [LARGE SCALE GENOMIC DNA]</scope>
    <source>
        <strain evidence="2">WHYD16114868_AA</strain>
        <tissue evidence="2">Blood</tissue>
    </source>
</reference>
<accession>A0A662YQZ7</accession>
<gene>
    <name evidence="2" type="ORF">EOD39_13189</name>
</gene>
<protein>
    <submittedName>
        <fullName evidence="2">Uncharacterized protein</fullName>
    </submittedName>
</protein>
<comment type="caution">
    <text evidence="2">The sequence shown here is derived from an EMBL/GenBank/DDBJ whole genome shotgun (WGS) entry which is preliminary data.</text>
</comment>
<evidence type="ECO:0000313" key="3">
    <source>
        <dbReference type="Proteomes" id="UP000289886"/>
    </source>
</evidence>
<name>A0A662YQZ7_ACIRT</name>
<proteinExistence type="predicted"/>
<feature type="compositionally biased region" description="Acidic residues" evidence="1">
    <location>
        <begin position="83"/>
        <end position="99"/>
    </location>
</feature>
<dbReference type="Proteomes" id="UP000289886">
    <property type="component" value="Unassembled WGS sequence"/>
</dbReference>
<evidence type="ECO:0000313" key="2">
    <source>
        <dbReference type="EMBL" id="RXM98393.1"/>
    </source>
</evidence>
<sequence>MESTGREVCAGGDPTNSNSSSKRHKEMENAALHSSLNSLRVAEEEEDDTATGASVNEYRAEDMEPSGCSAEPDAPPQSTAQDGTEDEDEDEGGQEEELTLTDHLNKRLLSSFLEKLNQRDSSLPGIQRLDCAVAGEEDSNRALDEW</sequence>
<dbReference type="EMBL" id="SCEB01000700">
    <property type="protein sequence ID" value="RXM98393.1"/>
    <property type="molecule type" value="Genomic_DNA"/>
</dbReference>
<keyword evidence="3" id="KW-1185">Reference proteome</keyword>
<dbReference type="AlphaFoldDB" id="A0A662YQZ7"/>
<organism evidence="2 3">
    <name type="scientific">Acipenser ruthenus</name>
    <name type="common">Sterlet sturgeon</name>
    <dbReference type="NCBI Taxonomy" id="7906"/>
    <lineage>
        <taxon>Eukaryota</taxon>
        <taxon>Metazoa</taxon>
        <taxon>Chordata</taxon>
        <taxon>Craniata</taxon>
        <taxon>Vertebrata</taxon>
        <taxon>Euteleostomi</taxon>
        <taxon>Actinopterygii</taxon>
        <taxon>Chondrostei</taxon>
        <taxon>Acipenseriformes</taxon>
        <taxon>Acipenseridae</taxon>
        <taxon>Acipenser</taxon>
    </lineage>
</organism>